<dbReference type="STRING" id="225164.V4B001"/>
<dbReference type="GeneID" id="20250544"/>
<keyword evidence="6" id="KW-1185">Reference proteome</keyword>
<dbReference type="Pfam" id="PF12215">
    <property type="entry name" value="Glyco_hydr_116N"/>
    <property type="match status" value="1"/>
</dbReference>
<keyword evidence="1" id="KW-0326">Glycosidase</keyword>
<dbReference type="InterPro" id="IPR014551">
    <property type="entry name" value="B_Glucosidase_GBA2-typ"/>
</dbReference>
<dbReference type="InterPro" id="IPR008928">
    <property type="entry name" value="6-hairpin_glycosidase_sf"/>
</dbReference>
<accession>V4B001</accession>
<evidence type="ECO:0000259" key="3">
    <source>
        <dbReference type="Pfam" id="PF04685"/>
    </source>
</evidence>
<dbReference type="RefSeq" id="XP_009045996.1">
    <property type="nucleotide sequence ID" value="XM_009047748.1"/>
</dbReference>
<name>V4B001_LOTGI</name>
<dbReference type="CTD" id="20250544"/>
<dbReference type="AlphaFoldDB" id="V4B001"/>
<dbReference type="EMBL" id="KB200049">
    <property type="protein sequence ID" value="ESP03323.1"/>
    <property type="molecule type" value="Genomic_DNA"/>
</dbReference>
<dbReference type="GO" id="GO:0008422">
    <property type="term" value="F:beta-glucosidase activity"/>
    <property type="evidence" value="ECO:0007669"/>
    <property type="project" value="TreeGrafter"/>
</dbReference>
<evidence type="ECO:0000313" key="5">
    <source>
        <dbReference type="EMBL" id="ESP03323.1"/>
    </source>
</evidence>
<sequence length="831" mass="93990">MSKVVGGDGAPRTPAEDIPGVPDFGWRVKLSYECPDKCSPFFKPRVSQIPQYMGLSMRYSAMWMKKKKEGKKPFIDHMNAIKHNPIYGCPIGGIGCGTIGRGYKGEFCRFQMIPGIYRHHTVEADQFIVCIRRNGVTVYQQVLSSQVKKGKSLKNWSWGFPGGSATYHALYPRAWTVYDIKKHNVKLICRQISPIYPHEYQETSLPTAVFVWTIENNGPEDLEASITFTFQNGQGSKNDCNKGISSGEFQKQDLTGVSIHQLFNGMKCTYSLASISKPDVDISTVVNFDPHGSGEELWNDLYEDGKLGNTPAASPATGNKGKDIGVAVCAFINVPSMSSKSLDFALAWDMPVIQFGAKEQHYARRYTRWFGTEGNAGPNLCQHALKNYPMWEKKINDWQQPVLNSKKLPGWYKSALYNELYYISDGGTVWLDPHELDKNFKADINLHPVVKEYSRFGYLEGMEYRMYNTYDVHHYASFALIMLWPKLQLSLQYDMAATIVRNDETNMQYLMSGEKGPTHIANTVPHDIGDPEEEPWKKVNCYSIHPTHDWKDLNTKFVLQVYRDYVATNDRKYLHEMYPVAVGVIEHAIDWDTDGDGLIDNSGYADQTFDAWTMKGASAYCGGLWLAALRVLCEMGFILGKTDDVDRYAAILKRGAESYQDKLWNGKYYEYDSSNSEHHDSIMADQLSGQWYLHASDIKDEAVFPSDRVKTALKTVYENNVKKFGNGNMGAINGTKPDGSRDTSSPQSEEFWTGITYAVAASMIQEGLLDEGLQTAYGAYHACWEGLGLAFQTPEAYTTEKGYRSLGYMRPLSIWAIQWAIRRFHPQLLNP</sequence>
<dbReference type="InterPro" id="IPR024462">
    <property type="entry name" value="GH116_N"/>
</dbReference>
<dbReference type="GO" id="GO:0016020">
    <property type="term" value="C:membrane"/>
    <property type="evidence" value="ECO:0007669"/>
    <property type="project" value="InterPro"/>
</dbReference>
<dbReference type="KEGG" id="lgi:LOTGIDRAFT_237752"/>
<gene>
    <name evidence="5" type="ORF">LOTGIDRAFT_237752</name>
</gene>
<comment type="catalytic activity">
    <reaction evidence="1">
        <text>a beta-D-glucosyl-(1&lt;-&gt;1')-N-acylsphing-4-enine + H2O = an N-acylsphing-4-enine + D-glucose</text>
        <dbReference type="Rhea" id="RHEA:13269"/>
        <dbReference type="ChEBI" id="CHEBI:4167"/>
        <dbReference type="ChEBI" id="CHEBI:15377"/>
        <dbReference type="ChEBI" id="CHEBI:22801"/>
        <dbReference type="ChEBI" id="CHEBI:52639"/>
        <dbReference type="EC" id="3.2.1.45"/>
    </reaction>
</comment>
<evidence type="ECO:0000256" key="2">
    <source>
        <dbReference type="SAM" id="MobiDB-lite"/>
    </source>
</evidence>
<feature type="region of interest" description="Disordered" evidence="2">
    <location>
        <begin position="728"/>
        <end position="748"/>
    </location>
</feature>
<dbReference type="InterPro" id="IPR006775">
    <property type="entry name" value="GH116_catalytic"/>
</dbReference>
<dbReference type="GO" id="GO:0004348">
    <property type="term" value="F:glucosylceramidase activity"/>
    <property type="evidence" value="ECO:0007669"/>
    <property type="project" value="UniProtKB-EC"/>
</dbReference>
<dbReference type="PANTHER" id="PTHR12654:SF0">
    <property type="entry name" value="NON-LYSOSOMAL GLUCOSYLCERAMIDASE"/>
    <property type="match status" value="1"/>
</dbReference>
<dbReference type="SUPFAM" id="SSF48208">
    <property type="entry name" value="Six-hairpin glycosidases"/>
    <property type="match status" value="1"/>
</dbReference>
<protein>
    <recommendedName>
        <fullName evidence="1">Non-lysosomal glucosylceramidase</fullName>
        <shortName evidence="1">NLGase</shortName>
        <ecNumber evidence="1">3.2.1.45</ecNumber>
    </recommendedName>
</protein>
<keyword evidence="1" id="KW-0443">Lipid metabolism</keyword>
<reference evidence="5 6" key="1">
    <citation type="journal article" date="2013" name="Nature">
        <title>Insights into bilaterian evolution from three spiralian genomes.</title>
        <authorList>
            <person name="Simakov O."/>
            <person name="Marletaz F."/>
            <person name="Cho S.J."/>
            <person name="Edsinger-Gonzales E."/>
            <person name="Havlak P."/>
            <person name="Hellsten U."/>
            <person name="Kuo D.H."/>
            <person name="Larsson T."/>
            <person name="Lv J."/>
            <person name="Arendt D."/>
            <person name="Savage R."/>
            <person name="Osoegawa K."/>
            <person name="de Jong P."/>
            <person name="Grimwood J."/>
            <person name="Chapman J.A."/>
            <person name="Shapiro H."/>
            <person name="Aerts A."/>
            <person name="Otillar R.P."/>
            <person name="Terry A.Y."/>
            <person name="Boore J.L."/>
            <person name="Grigoriev I.V."/>
            <person name="Lindberg D.R."/>
            <person name="Seaver E.C."/>
            <person name="Weisblat D.A."/>
            <person name="Putnam N.H."/>
            <person name="Rokhsar D.S."/>
        </authorList>
    </citation>
    <scope>NUCLEOTIDE SEQUENCE [LARGE SCALE GENOMIC DNA]</scope>
</reference>
<feature type="domain" description="Glycosyl-hydrolase family 116 catalytic region" evidence="3">
    <location>
        <begin position="455"/>
        <end position="817"/>
    </location>
</feature>
<dbReference type="GO" id="GO:0006680">
    <property type="term" value="P:glucosylceramide catabolic process"/>
    <property type="evidence" value="ECO:0007669"/>
    <property type="project" value="InterPro"/>
</dbReference>
<proteinExistence type="inferred from homology"/>
<dbReference type="HOGENOM" id="CLU_006322_1_1_1"/>
<feature type="domain" description="Glycosyl-hydrolase family 116 N-terminal" evidence="4">
    <location>
        <begin position="88"/>
        <end position="391"/>
    </location>
</feature>
<evidence type="ECO:0000256" key="1">
    <source>
        <dbReference type="PIRNR" id="PIRNR028944"/>
    </source>
</evidence>
<dbReference type="Pfam" id="PF04685">
    <property type="entry name" value="DUF608"/>
    <property type="match status" value="1"/>
</dbReference>
<dbReference type="OMA" id="HDLGAPN"/>
<dbReference type="PIRSF" id="PIRSF028944">
    <property type="entry name" value="Beta_gluc_GBA2"/>
    <property type="match status" value="1"/>
</dbReference>
<dbReference type="EC" id="3.2.1.45" evidence="1"/>
<keyword evidence="1" id="KW-0472">Membrane</keyword>
<evidence type="ECO:0000259" key="4">
    <source>
        <dbReference type="Pfam" id="PF12215"/>
    </source>
</evidence>
<dbReference type="GO" id="GO:0005975">
    <property type="term" value="P:carbohydrate metabolic process"/>
    <property type="evidence" value="ECO:0007669"/>
    <property type="project" value="InterPro"/>
</dbReference>
<dbReference type="Gene3D" id="1.50.10.10">
    <property type="match status" value="1"/>
</dbReference>
<comment type="function">
    <text evidence="1">Non-lysosomal glucosylceramidase that catalyzes the hydrolysis of glucosylceramide (GlcCer) to free glucose and ceramide.</text>
</comment>
<keyword evidence="1" id="KW-0378">Hydrolase</keyword>
<organism evidence="5 6">
    <name type="scientific">Lottia gigantea</name>
    <name type="common">Giant owl limpet</name>
    <dbReference type="NCBI Taxonomy" id="225164"/>
    <lineage>
        <taxon>Eukaryota</taxon>
        <taxon>Metazoa</taxon>
        <taxon>Spiralia</taxon>
        <taxon>Lophotrochozoa</taxon>
        <taxon>Mollusca</taxon>
        <taxon>Gastropoda</taxon>
        <taxon>Patellogastropoda</taxon>
        <taxon>Lottioidea</taxon>
        <taxon>Lottiidae</taxon>
        <taxon>Lottia</taxon>
    </lineage>
</organism>
<dbReference type="PANTHER" id="PTHR12654">
    <property type="entry name" value="BILE ACID BETA-GLUCOSIDASE-RELATED"/>
    <property type="match status" value="1"/>
</dbReference>
<dbReference type="InterPro" id="IPR052566">
    <property type="entry name" value="Non-lysos_glucosylceramidase"/>
</dbReference>
<evidence type="ECO:0000313" key="6">
    <source>
        <dbReference type="Proteomes" id="UP000030746"/>
    </source>
</evidence>
<dbReference type="Proteomes" id="UP000030746">
    <property type="component" value="Unassembled WGS sequence"/>
</dbReference>
<dbReference type="OrthoDB" id="730489at2759"/>
<dbReference type="InterPro" id="IPR012341">
    <property type="entry name" value="6hp_glycosidase-like_sf"/>
</dbReference>
<comment type="similarity">
    <text evidence="1">Belongs to the non-lysosomal glucosylceramidase family.</text>
</comment>